<organism evidence="2">
    <name type="scientific">Nothobranchius kuhntae</name>
    <name type="common">Beira killifish</name>
    <dbReference type="NCBI Taxonomy" id="321403"/>
    <lineage>
        <taxon>Eukaryota</taxon>
        <taxon>Metazoa</taxon>
        <taxon>Chordata</taxon>
        <taxon>Craniata</taxon>
        <taxon>Vertebrata</taxon>
        <taxon>Euteleostomi</taxon>
        <taxon>Actinopterygii</taxon>
        <taxon>Neopterygii</taxon>
        <taxon>Teleostei</taxon>
        <taxon>Neoteleostei</taxon>
        <taxon>Acanthomorphata</taxon>
        <taxon>Ovalentaria</taxon>
        <taxon>Atherinomorphae</taxon>
        <taxon>Cyprinodontiformes</taxon>
        <taxon>Nothobranchiidae</taxon>
        <taxon>Nothobranchius</taxon>
    </lineage>
</organism>
<feature type="compositionally biased region" description="Basic and acidic residues" evidence="1">
    <location>
        <begin position="26"/>
        <end position="40"/>
    </location>
</feature>
<dbReference type="EMBL" id="HAEE01004515">
    <property type="protein sequence ID" value="SBR24535.1"/>
    <property type="molecule type" value="Transcribed_RNA"/>
</dbReference>
<feature type="non-terminal residue" evidence="2">
    <location>
        <position position="1"/>
    </location>
</feature>
<evidence type="ECO:0000256" key="1">
    <source>
        <dbReference type="SAM" id="MobiDB-lite"/>
    </source>
</evidence>
<feature type="region of interest" description="Disordered" evidence="1">
    <location>
        <begin position="72"/>
        <end position="112"/>
    </location>
</feature>
<sequence>RSGWEGPLKSRPGAGRGGKSNSKAPKRLDKDRLGGGDRRPPPRVPPPLPDPTLTHAPWSKGVELRGAFGFAPSWNQRSSSAANAVQAPGTPSLLGEPEMEFAPGWHETASAS</sequence>
<name>A0A1A8JWL0_NOTKU</name>
<accession>A0A1A8JWL0</accession>
<feature type="compositionally biased region" description="Polar residues" evidence="1">
    <location>
        <begin position="73"/>
        <end position="83"/>
    </location>
</feature>
<feature type="region of interest" description="Disordered" evidence="1">
    <location>
        <begin position="1"/>
        <end position="59"/>
    </location>
</feature>
<evidence type="ECO:0000313" key="2">
    <source>
        <dbReference type="EMBL" id="SBR24535.1"/>
    </source>
</evidence>
<dbReference type="AlphaFoldDB" id="A0A1A8JWL0"/>
<gene>
    <name evidence="2" type="primary">Nfu_g_1_014471</name>
</gene>
<proteinExistence type="predicted"/>
<protein>
    <submittedName>
        <fullName evidence="2">Uncharacterized protein</fullName>
    </submittedName>
</protein>
<feature type="non-terminal residue" evidence="2">
    <location>
        <position position="112"/>
    </location>
</feature>
<reference evidence="2" key="2">
    <citation type="submission" date="2016-06" db="EMBL/GenBank/DDBJ databases">
        <title>The genome of a short-lived fish provides insights into sex chromosome evolution and the genetic control of aging.</title>
        <authorList>
            <person name="Reichwald K."/>
            <person name="Felder M."/>
            <person name="Petzold A."/>
            <person name="Koch P."/>
            <person name="Groth M."/>
            <person name="Platzer M."/>
        </authorList>
    </citation>
    <scope>NUCLEOTIDE SEQUENCE</scope>
    <source>
        <tissue evidence="2">Brain</tissue>
    </source>
</reference>
<reference evidence="2" key="1">
    <citation type="submission" date="2016-05" db="EMBL/GenBank/DDBJ databases">
        <authorList>
            <person name="Lavstsen T."/>
            <person name="Jespersen J.S."/>
        </authorList>
    </citation>
    <scope>NUCLEOTIDE SEQUENCE</scope>
    <source>
        <tissue evidence="2">Brain</tissue>
    </source>
</reference>